<organism evidence="1 2">
    <name type="scientific">Peltaster fructicola</name>
    <dbReference type="NCBI Taxonomy" id="286661"/>
    <lineage>
        <taxon>Eukaryota</taxon>
        <taxon>Fungi</taxon>
        <taxon>Dikarya</taxon>
        <taxon>Ascomycota</taxon>
        <taxon>Pezizomycotina</taxon>
        <taxon>Dothideomycetes</taxon>
        <taxon>Dothideomycetes incertae sedis</taxon>
        <taxon>Peltaster</taxon>
    </lineage>
</organism>
<accession>A0A6H0XIE2</accession>
<dbReference type="AlphaFoldDB" id="A0A6H0XIE2"/>
<evidence type="ECO:0000313" key="1">
    <source>
        <dbReference type="EMBL" id="QIW94485.1"/>
    </source>
</evidence>
<protein>
    <submittedName>
        <fullName evidence="1">Uncharacterized protein</fullName>
    </submittedName>
</protein>
<sequence>MWKMGDDGPVPYKMDFLWKDEDEALPYEMDEKGFVPMGVKLGRLVVADNLTIQRFDDRTTVAVFEAVFNDIHQQLTDVLRAVRRLVSVTALDRLRIFLQQLRAGTVVWPEPTAEPVTWDRLYFDVLAREIGPIVCILEYQAQIVNHDLLGIVLNRSGLREVFSAVDQHIQTIYDGNESDLEFHIEEYETGVALRYTTKSLKELLSVVEEVQYHFTASEEELLNLAG</sequence>
<keyword evidence="2" id="KW-1185">Reference proteome</keyword>
<reference evidence="1 2" key="1">
    <citation type="journal article" date="2016" name="Sci. Rep.">
        <title>Peltaster fructicola genome reveals evolution from an invasive phytopathogen to an ectophytic parasite.</title>
        <authorList>
            <person name="Xu C."/>
            <person name="Chen H."/>
            <person name="Gleason M.L."/>
            <person name="Xu J.R."/>
            <person name="Liu H."/>
            <person name="Zhang R."/>
            <person name="Sun G."/>
        </authorList>
    </citation>
    <scope>NUCLEOTIDE SEQUENCE [LARGE SCALE GENOMIC DNA]</scope>
    <source>
        <strain evidence="1 2">LNHT1506</strain>
    </source>
</reference>
<gene>
    <name evidence="1" type="ORF">AMS68_000003</name>
</gene>
<proteinExistence type="predicted"/>
<dbReference type="EMBL" id="CP051139">
    <property type="protein sequence ID" value="QIW94485.1"/>
    <property type="molecule type" value="Genomic_DNA"/>
</dbReference>
<name>A0A6H0XIE2_9PEZI</name>
<dbReference type="Proteomes" id="UP000503462">
    <property type="component" value="Chromosome 1"/>
</dbReference>
<evidence type="ECO:0000313" key="2">
    <source>
        <dbReference type="Proteomes" id="UP000503462"/>
    </source>
</evidence>